<feature type="region of interest" description="Disordered" evidence="12">
    <location>
        <begin position="727"/>
        <end position="759"/>
    </location>
</feature>
<evidence type="ECO:0000256" key="1">
    <source>
        <dbReference type="ARBA" id="ARBA00004123"/>
    </source>
</evidence>
<reference evidence="14" key="3">
    <citation type="submission" date="2025-09" db="UniProtKB">
        <authorList>
            <consortium name="Ensembl"/>
        </authorList>
    </citation>
    <scope>IDENTIFICATION</scope>
</reference>
<feature type="compositionally biased region" description="Polar residues" evidence="12">
    <location>
        <begin position="819"/>
        <end position="846"/>
    </location>
</feature>
<feature type="compositionally biased region" description="Basic and acidic residues" evidence="12">
    <location>
        <begin position="1034"/>
        <end position="1044"/>
    </location>
</feature>
<feature type="compositionally biased region" description="Basic residues" evidence="12">
    <location>
        <begin position="593"/>
        <end position="602"/>
    </location>
</feature>
<feature type="compositionally biased region" description="Polar residues" evidence="12">
    <location>
        <begin position="1847"/>
        <end position="1873"/>
    </location>
</feature>
<feature type="compositionally biased region" description="Polar residues" evidence="12">
    <location>
        <begin position="1520"/>
        <end position="1532"/>
    </location>
</feature>
<dbReference type="Ensembl" id="ENSAOCT00000001603.2">
    <property type="protein sequence ID" value="ENSAOCP00000024892.1"/>
    <property type="gene ID" value="ENSAOCG00000012084.2"/>
</dbReference>
<evidence type="ECO:0000256" key="9">
    <source>
        <dbReference type="ARBA" id="ARBA00023125"/>
    </source>
</evidence>
<reference evidence="14" key="2">
    <citation type="submission" date="2025-08" db="UniProtKB">
        <authorList>
            <consortium name="Ensembl"/>
        </authorList>
    </citation>
    <scope>IDENTIFICATION</scope>
</reference>
<dbReference type="GeneTree" id="ENSGT00950000183034"/>
<feature type="compositionally biased region" description="Polar residues" evidence="12">
    <location>
        <begin position="732"/>
        <end position="749"/>
    </location>
</feature>
<dbReference type="InterPro" id="IPR013087">
    <property type="entry name" value="Znf_C2H2_type"/>
</dbReference>
<dbReference type="GO" id="GO:0005634">
    <property type="term" value="C:nucleus"/>
    <property type="evidence" value="ECO:0007669"/>
    <property type="project" value="UniProtKB-SubCell"/>
</dbReference>
<comment type="similarity">
    <text evidence="2">Belongs to the krueppel C2H2-type zinc-finger protein family.</text>
</comment>
<feature type="compositionally biased region" description="Polar residues" evidence="12">
    <location>
        <begin position="1250"/>
        <end position="1259"/>
    </location>
</feature>
<evidence type="ECO:0000256" key="3">
    <source>
        <dbReference type="ARBA" id="ARBA00022553"/>
    </source>
</evidence>
<feature type="region of interest" description="Disordered" evidence="12">
    <location>
        <begin position="593"/>
        <end position="647"/>
    </location>
</feature>
<organism evidence="14 15">
    <name type="scientific">Amphiprion ocellaris</name>
    <name type="common">Clown anemonefish</name>
    <dbReference type="NCBI Taxonomy" id="80972"/>
    <lineage>
        <taxon>Eukaryota</taxon>
        <taxon>Metazoa</taxon>
        <taxon>Chordata</taxon>
        <taxon>Craniata</taxon>
        <taxon>Vertebrata</taxon>
        <taxon>Euteleostomi</taxon>
        <taxon>Actinopterygii</taxon>
        <taxon>Neopterygii</taxon>
        <taxon>Teleostei</taxon>
        <taxon>Neoteleostei</taxon>
        <taxon>Acanthomorphata</taxon>
        <taxon>Ovalentaria</taxon>
        <taxon>Pomacentridae</taxon>
        <taxon>Amphiprion</taxon>
    </lineage>
</organism>
<evidence type="ECO:0000256" key="7">
    <source>
        <dbReference type="ARBA" id="ARBA00022833"/>
    </source>
</evidence>
<name>A0A3Q1CBC7_AMPOC</name>
<dbReference type="SMART" id="SM00355">
    <property type="entry name" value="ZnF_C2H2"/>
    <property type="match status" value="7"/>
</dbReference>
<keyword evidence="10" id="KW-0804">Transcription</keyword>
<evidence type="ECO:0000256" key="8">
    <source>
        <dbReference type="ARBA" id="ARBA00023015"/>
    </source>
</evidence>
<feature type="compositionally biased region" description="Polar residues" evidence="12">
    <location>
        <begin position="1582"/>
        <end position="1594"/>
    </location>
</feature>
<accession>A0A3Q1CBC7</accession>
<dbReference type="GO" id="GO:0008270">
    <property type="term" value="F:zinc ion binding"/>
    <property type="evidence" value="ECO:0007669"/>
    <property type="project" value="UniProtKB-KW"/>
</dbReference>
<keyword evidence="5" id="KW-0677">Repeat</keyword>
<feature type="compositionally biased region" description="Basic and acidic residues" evidence="12">
    <location>
        <begin position="550"/>
        <end position="563"/>
    </location>
</feature>
<feature type="compositionally biased region" description="Low complexity" evidence="12">
    <location>
        <begin position="1193"/>
        <end position="1210"/>
    </location>
</feature>
<evidence type="ECO:0000313" key="14">
    <source>
        <dbReference type="Ensembl" id="ENSAOCP00000024892.1"/>
    </source>
</evidence>
<sequence length="2198" mass="243992">MAEEGRVYELEGLEEQLHTLLSRYSGEELGADGGPFCSDFCKLVQEFASRWQVPLPQLRILEIALCCFARASIFCTSNCDHVLHTLSSLALSVFELLLFFDQKDFHQEPLKHFTVTFQECHVALAKHENVHLLQVERLVRGGGPWANPALQAILSESSLPQNEVDGCIGSELPVFFELRVRYLLSCKRTSEAVALAQCCARHPTAGQHSFFLQVYLTWLYKTSQHDRLVKEVADLSGEDAVHLICSLECEEKDELLLGLSTAFLLQQLRRGDMYYLCELVFVWTKLHSRLKTSKQALLKESHQLMLSATNVNSLFPFIRAILQEMGEDGVQFCVELCANALDSCLPCDVLTKSLIYKTIAGLLPNDLEVCRACALLVFFLERTVESYKVVYLLYMHPDQEYHVEHSPIGNHVRFETLQVLKKDLYFDPEFWNLIALRTNCLKLMSEKVVSAALEEIMDDKWISTYFAKEPALRSRASVCQRGSKSALQGKKRHGKEDTDTTGKRLKVSSGKTGLNVDHAVKQKGSRLLKEASSGPLRRSFWQLDRIQDSGEHRRTTRLSEKNPPKRRIRRPKWLLEDSGNLEENNVPLRMKKHGLKHEKHHQSSVMKRSEASQIKNKHKPSVNSHLKAKENNSNKHHKDSLDCNKPSPPAQVILELSLPDNELLGTFTEDACNRHRGFPQVLLYKPTVKIPATSQPVKTVHRKEVVLRARDAAMFVQQLHCYARRQKGKGNGSNVQSSVSTITRSSMQGSPLKDPPREEIKGGIVLRPTTIAAARDPESPVIDKVLQTQTTKVVTRKTSARELPEKSAVEMKVTVASQRSAAAKQTKSPLLNKNHQAQSTKDTTGSGEVRVSNGDEVLQSQTVASAGVQSEEPSVEMKVTIASQSQVLDKVSKHPSVEDGAKADASQTSTADKNQKKLTDKIPLISNKASFSNSGAADPAVLQSPDATIRGVEQVQRGRNSLLVSNSISEMDVTTSEGHVPCKYDVSPRKNVAALSEVSETEAPYTPVDQSGMSDISALTLVTEMVTELAPEQLSRDLENDKQRAPGSSASKDSRIRSKPKVPHRTRTTAICSVQEQEATDVQGKKVKDRNQDIDLDIPENSELMETAPESEESKLEYCCTFCNKAFKGSRVVAHAMFHYRKDECMFCGTMFKDDLLAMMHLSDHIEKLKRIKESTDNQAQDNGISDAKDISTPKTSAKAKTSSMSSGCRSRGRPKKSGICPKSVTLTDSSPSESRKLRSKDKPAEGLSLQETQNGSKHLNSKAAVHKVNGHIGNKKEFDRSKKALQQEASQGKARDGAVNPRLQQKIEIDSSATSVQGKKKFASSTEEKIKETESLQALKAATKQNGKVIEEKNVEPQEKVCCPADGCSWFTDLSKNRVALLYHALEDHHGEVKPLELAFRVGNSRCSICMRVLWSFEHFQHHVERHRLAPRHPCLHQGCTSRFKSGMEMRRHARKHSPLQAVCCLPGCSKLFICLWALNLHEREHYASKSTKSDTNTNVQTSDKHITMPFGKKHHQSSNDTHSATAVNKTENVKATWKSREQTTHDLQGGKHPKAPPLSTPASLIKQELKERNKSKESNVLKNLSNKDTSAKPTGPHLRLRQTLRKEQVTNKTMAPPKIHSVISSSLLKHSSKLRQKFKKKQVKVNIKGLKRRGRPPKSNKVVDDENTTETVRETTTLQKSQKSPVQSSPTETVENATAGNGLKVEEKSRQLQGVAKTATDKSKSKNSASKQIKRNHVQQKGLSQDTPSNSLKLSNSEPKTQKLNAVKVKKLHKNETPSAPSDSSKSEKHKMANSKVNRKTTKKIHLEQEADVPSAATSKSAVQQVEGNGEAVESSADGEGKVNVENTDSAQDNSGNSDLSVPANSLNVSAPTEKMHSVKKEEKSKKLHVTEKGKNASSNSGMVIKKQKDAHKKGDRKFVKDKRPRKDEGKASASKKREKCDVQQQSEAKGAAAFVKNTLNEDGKGQKEASDNSGPFMPAVTNTINDNPESSTQKAMKKKTLQKKNVTKKTDQSKANKKRKDVHKDDSAKIVKKQRKDGSGPSASKKPEVHPLTEVKVEAAGSSEGDKAAAETQTAISGPGYSVIMNGQASSGDGKSTVREALAQYSKKPYMRLPPTAYLDEKYITMPKRRKEMLFFQPSQRSAAPEQAYVMAAPQRQRCANCFATFNTAEELQSHLQLQKCSNLFGFDSDDEGNS</sequence>
<feature type="domain" description="C2H2-type" evidence="13">
    <location>
        <begin position="1436"/>
        <end position="1458"/>
    </location>
</feature>
<feature type="compositionally biased region" description="Basic and acidic residues" evidence="12">
    <location>
        <begin position="1876"/>
        <end position="1897"/>
    </location>
</feature>
<keyword evidence="4" id="KW-0479">Metal-binding</keyword>
<comment type="subcellular location">
    <subcellularLocation>
        <location evidence="1">Nucleus</location>
    </subcellularLocation>
</comment>
<feature type="region of interest" description="Disordered" evidence="12">
    <location>
        <begin position="1511"/>
        <end position="1599"/>
    </location>
</feature>
<feature type="region of interest" description="Disordered" evidence="12">
    <location>
        <begin position="890"/>
        <end position="918"/>
    </location>
</feature>
<evidence type="ECO:0000256" key="10">
    <source>
        <dbReference type="ARBA" id="ARBA00023163"/>
    </source>
</evidence>
<feature type="compositionally biased region" description="Basic and acidic residues" evidence="12">
    <location>
        <begin position="1569"/>
        <end position="1581"/>
    </location>
</feature>
<feature type="compositionally biased region" description="Basic residues" evidence="12">
    <location>
        <begin position="1057"/>
        <end position="1067"/>
    </location>
</feature>
<dbReference type="KEGG" id="aoce:111579458"/>
<dbReference type="PROSITE" id="PS00028">
    <property type="entry name" value="ZINC_FINGER_C2H2_1"/>
    <property type="match status" value="2"/>
</dbReference>
<feature type="compositionally biased region" description="Basic residues" evidence="12">
    <location>
        <begin position="1911"/>
        <end position="1926"/>
    </location>
</feature>
<keyword evidence="8" id="KW-0805">Transcription regulation</keyword>
<keyword evidence="11" id="KW-0539">Nucleus</keyword>
<dbReference type="Pfam" id="PF25580">
    <property type="entry name" value="TPR_Rlf"/>
    <property type="match status" value="1"/>
</dbReference>
<feature type="compositionally biased region" description="Basic residues" evidence="12">
    <location>
        <begin position="1794"/>
        <end position="1806"/>
    </location>
</feature>
<dbReference type="RefSeq" id="XP_023142521.1">
    <property type="nucleotide sequence ID" value="XM_023286753.3"/>
</dbReference>
<evidence type="ECO:0000256" key="6">
    <source>
        <dbReference type="ARBA" id="ARBA00022771"/>
    </source>
</evidence>
<dbReference type="InterPro" id="IPR052251">
    <property type="entry name" value="GH-ZnFinger_Regulators"/>
</dbReference>
<dbReference type="GO" id="GO:0000981">
    <property type="term" value="F:DNA-binding transcription factor activity, RNA polymerase II-specific"/>
    <property type="evidence" value="ECO:0007669"/>
    <property type="project" value="TreeGrafter"/>
</dbReference>
<feature type="compositionally biased region" description="Basic residues" evidence="12">
    <location>
        <begin position="1639"/>
        <end position="1660"/>
    </location>
</feature>
<keyword evidence="9" id="KW-0238">DNA-binding</keyword>
<dbReference type="OrthoDB" id="10029602at2759"/>
<dbReference type="STRING" id="80972.ENSAOCP00000024892"/>
<feature type="compositionally biased region" description="Basic and acidic residues" evidence="12">
    <location>
        <begin position="1962"/>
        <end position="1973"/>
    </location>
</feature>
<reference evidence="14 15" key="1">
    <citation type="submission" date="2022-01" db="EMBL/GenBank/DDBJ databases">
        <title>A chromosome-scale genome assembly of the false clownfish, Amphiprion ocellaris.</title>
        <authorList>
            <person name="Ryu T."/>
        </authorList>
    </citation>
    <scope>NUCLEOTIDE SEQUENCE [LARGE SCALE GENOMIC DNA]</scope>
</reference>
<feature type="compositionally biased region" description="Low complexity" evidence="12">
    <location>
        <begin position="1676"/>
        <end position="1692"/>
    </location>
</feature>
<feature type="compositionally biased region" description="Polar residues" evidence="12">
    <location>
        <begin position="1741"/>
        <end position="1766"/>
    </location>
</feature>
<feature type="region of interest" description="Disordered" evidence="12">
    <location>
        <begin position="1175"/>
        <end position="1303"/>
    </location>
</feature>
<protein>
    <recommendedName>
        <fullName evidence="13">C2H2-type domain-containing protein</fullName>
    </recommendedName>
</protein>
<keyword evidence="6" id="KW-0863">Zinc-finger</keyword>
<evidence type="ECO:0000256" key="11">
    <source>
        <dbReference type="ARBA" id="ARBA00023242"/>
    </source>
</evidence>
<evidence type="ECO:0000259" key="13">
    <source>
        <dbReference type="PROSITE" id="PS00028"/>
    </source>
</evidence>
<dbReference type="OMA" id="WQLDRIQ"/>
<feature type="region of interest" description="Disordered" evidence="12">
    <location>
        <begin position="819"/>
        <end position="850"/>
    </location>
</feature>
<evidence type="ECO:0000256" key="12">
    <source>
        <dbReference type="SAM" id="MobiDB-lite"/>
    </source>
</evidence>
<feature type="region of interest" description="Disordered" evidence="12">
    <location>
        <begin position="550"/>
        <end position="573"/>
    </location>
</feature>
<keyword evidence="7" id="KW-0862">Zinc</keyword>
<feature type="compositionally biased region" description="Basic and acidic residues" evidence="12">
    <location>
        <begin position="890"/>
        <end position="902"/>
    </location>
</feature>
<feature type="compositionally biased region" description="Polar residues" evidence="12">
    <location>
        <begin position="1818"/>
        <end position="1829"/>
    </location>
</feature>
<feature type="domain" description="C2H2-type" evidence="13">
    <location>
        <begin position="1465"/>
        <end position="1487"/>
    </location>
</feature>
<keyword evidence="3" id="KW-0597">Phosphoprotein</keyword>
<evidence type="ECO:0000256" key="5">
    <source>
        <dbReference type="ARBA" id="ARBA00022737"/>
    </source>
</evidence>
<feature type="compositionally biased region" description="Basic and acidic residues" evidence="12">
    <location>
        <begin position="1234"/>
        <end position="1245"/>
    </location>
</feature>
<feature type="compositionally biased region" description="Polar residues" evidence="12">
    <location>
        <begin position="603"/>
        <end position="614"/>
    </location>
</feature>
<dbReference type="PANTHER" id="PTHR15507">
    <property type="entry name" value="ZINC FINGER PROTEIN RLF"/>
    <property type="match status" value="1"/>
</dbReference>
<dbReference type="PANTHER" id="PTHR15507:SF16">
    <property type="entry name" value="ZINC FINGER PROTEIN 654"/>
    <property type="match status" value="1"/>
</dbReference>
<feature type="compositionally biased region" description="Polar residues" evidence="12">
    <location>
        <begin position="1983"/>
        <end position="1994"/>
    </location>
</feature>
<feature type="compositionally biased region" description="Basic residues" evidence="12">
    <location>
        <begin position="1998"/>
        <end position="2010"/>
    </location>
</feature>
<keyword evidence="15" id="KW-1185">Reference proteome</keyword>
<proteinExistence type="inferred from homology"/>
<dbReference type="InterPro" id="IPR057986">
    <property type="entry name" value="TPR_Rlf/292/654"/>
</dbReference>
<dbReference type="Proteomes" id="UP001501940">
    <property type="component" value="Chromosome 24"/>
</dbReference>
<evidence type="ECO:0000256" key="4">
    <source>
        <dbReference type="ARBA" id="ARBA00022723"/>
    </source>
</evidence>
<dbReference type="GeneID" id="111579458"/>
<evidence type="ECO:0000313" key="15">
    <source>
        <dbReference type="Proteomes" id="UP001501940"/>
    </source>
</evidence>
<feature type="region of interest" description="Disordered" evidence="12">
    <location>
        <begin position="1033"/>
        <end position="1069"/>
    </location>
</feature>
<evidence type="ECO:0000256" key="2">
    <source>
        <dbReference type="ARBA" id="ARBA00006991"/>
    </source>
</evidence>
<dbReference type="GO" id="GO:0003677">
    <property type="term" value="F:DNA binding"/>
    <property type="evidence" value="ECO:0007669"/>
    <property type="project" value="UniProtKB-KW"/>
</dbReference>
<feature type="region of interest" description="Disordered" evidence="12">
    <location>
        <begin position="479"/>
        <end position="509"/>
    </location>
</feature>
<feature type="region of interest" description="Disordered" evidence="12">
    <location>
        <begin position="1639"/>
        <end position="2056"/>
    </location>
</feature>